<keyword evidence="2" id="KW-1185">Reference proteome</keyword>
<name>A0ABU4Z102_9HYPH</name>
<dbReference type="RefSeq" id="WP_320226908.1">
    <property type="nucleotide sequence ID" value="NZ_JAVIJC010000014.1"/>
</dbReference>
<accession>A0ABU4Z102</accession>
<comment type="caution">
    <text evidence="1">The sequence shown here is derived from an EMBL/GenBank/DDBJ whole genome shotgun (WGS) entry which is preliminary data.</text>
</comment>
<evidence type="ECO:0008006" key="3">
    <source>
        <dbReference type="Google" id="ProtNLM"/>
    </source>
</evidence>
<sequence>MIKTLRRWRTWIFNTVAGLAVAVPQILDQLGGVYWGDVISPKYLPYFTLFVLLVNIWMRPRAAVLPDDDEAQR</sequence>
<evidence type="ECO:0000313" key="2">
    <source>
        <dbReference type="Proteomes" id="UP001271249"/>
    </source>
</evidence>
<protein>
    <recommendedName>
        <fullName evidence="3">Holin</fullName>
    </recommendedName>
</protein>
<dbReference type="EMBL" id="JAVIJC010000014">
    <property type="protein sequence ID" value="MDX8492927.1"/>
    <property type="molecule type" value="Genomic_DNA"/>
</dbReference>
<organism evidence="1 2">
    <name type="scientific">Mesorhizobium captivum</name>
    <dbReference type="NCBI Taxonomy" id="3072319"/>
    <lineage>
        <taxon>Bacteria</taxon>
        <taxon>Pseudomonadati</taxon>
        <taxon>Pseudomonadota</taxon>
        <taxon>Alphaproteobacteria</taxon>
        <taxon>Hyphomicrobiales</taxon>
        <taxon>Phyllobacteriaceae</taxon>
        <taxon>Mesorhizobium</taxon>
    </lineage>
</organism>
<gene>
    <name evidence="1" type="ORF">RFN29_15215</name>
</gene>
<reference evidence="1 2" key="1">
    <citation type="submission" date="2023-08" db="EMBL/GenBank/DDBJ databases">
        <title>Implementing the SeqCode for naming new Mesorhizobium species isolated from Vachellia karroo root nodules.</title>
        <authorList>
            <person name="Van Lill M."/>
        </authorList>
    </citation>
    <scope>NUCLEOTIDE SEQUENCE [LARGE SCALE GENOMIC DNA]</scope>
    <source>
        <strain evidence="1 2">VK22B</strain>
    </source>
</reference>
<dbReference type="Proteomes" id="UP001271249">
    <property type="component" value="Unassembled WGS sequence"/>
</dbReference>
<proteinExistence type="predicted"/>
<evidence type="ECO:0000313" key="1">
    <source>
        <dbReference type="EMBL" id="MDX8492927.1"/>
    </source>
</evidence>